<dbReference type="PROSITE" id="PS51186">
    <property type="entry name" value="GNAT"/>
    <property type="match status" value="1"/>
</dbReference>
<keyword evidence="1 4" id="KW-0808">Transferase</keyword>
<organism evidence="4 5">
    <name type="scientific">Granulosicoccus antarcticus IMCC3135</name>
    <dbReference type="NCBI Taxonomy" id="1192854"/>
    <lineage>
        <taxon>Bacteria</taxon>
        <taxon>Pseudomonadati</taxon>
        <taxon>Pseudomonadota</taxon>
        <taxon>Gammaproteobacteria</taxon>
        <taxon>Chromatiales</taxon>
        <taxon>Granulosicoccaceae</taxon>
        <taxon>Granulosicoccus</taxon>
    </lineage>
</organism>
<dbReference type="OrthoDB" id="9787920at2"/>
<evidence type="ECO:0000256" key="2">
    <source>
        <dbReference type="ARBA" id="ARBA00023315"/>
    </source>
</evidence>
<dbReference type="SUPFAM" id="SSF55729">
    <property type="entry name" value="Acyl-CoA N-acyltransferases (Nat)"/>
    <property type="match status" value="1"/>
</dbReference>
<dbReference type="Pfam" id="PF00583">
    <property type="entry name" value="Acetyltransf_1"/>
    <property type="match status" value="1"/>
</dbReference>
<evidence type="ECO:0000313" key="5">
    <source>
        <dbReference type="Proteomes" id="UP000250079"/>
    </source>
</evidence>
<dbReference type="PANTHER" id="PTHR43877">
    <property type="entry name" value="AMINOALKYLPHOSPHONATE N-ACETYLTRANSFERASE-RELATED-RELATED"/>
    <property type="match status" value="1"/>
</dbReference>
<gene>
    <name evidence="4" type="primary">mnaT</name>
    <name evidence="4" type="ORF">IMCC3135_15035</name>
</gene>
<keyword evidence="5" id="KW-1185">Reference proteome</keyword>
<dbReference type="Proteomes" id="UP000250079">
    <property type="component" value="Chromosome"/>
</dbReference>
<evidence type="ECO:0000259" key="3">
    <source>
        <dbReference type="PROSITE" id="PS51186"/>
    </source>
</evidence>
<accession>A0A2Z2NST8</accession>
<dbReference type="AlphaFoldDB" id="A0A2Z2NST8"/>
<dbReference type="InterPro" id="IPR000182">
    <property type="entry name" value="GNAT_dom"/>
</dbReference>
<dbReference type="RefSeq" id="WP_157735999.1">
    <property type="nucleotide sequence ID" value="NZ_CP018632.1"/>
</dbReference>
<dbReference type="EMBL" id="CP018632">
    <property type="protein sequence ID" value="ASJ73091.1"/>
    <property type="molecule type" value="Genomic_DNA"/>
</dbReference>
<feature type="domain" description="N-acetyltransferase" evidence="3">
    <location>
        <begin position="8"/>
        <end position="175"/>
    </location>
</feature>
<sequence>MTGYFENVSVRRAKPADANAIASVHFLSWRYEYAGLLPESVIRSQSLPDITVFWRDFVSEPNNWPVFVLEEDRHVVGFSSVIPARDDDVDELKVSELAAIYLKESSRDKGLGASLLQSCLDESCARGCMSMVLWVLDGNRQALGFYRKHGFVVDGDSRCEEPFAVHETRMRVDITGNASLSDSMQTHDE</sequence>
<protein>
    <submittedName>
        <fullName evidence="4">L-amino acid N-acyltransferase MnaT</fullName>
        <ecNumber evidence="4">2.3.1.-</ecNumber>
    </submittedName>
</protein>
<proteinExistence type="predicted"/>
<reference evidence="4 5" key="1">
    <citation type="submission" date="2016-12" db="EMBL/GenBank/DDBJ databases">
        <authorList>
            <person name="Song W.-J."/>
            <person name="Kurnit D.M."/>
        </authorList>
    </citation>
    <scope>NUCLEOTIDE SEQUENCE [LARGE SCALE GENOMIC DNA]</scope>
    <source>
        <strain evidence="4 5">IMCC3135</strain>
    </source>
</reference>
<dbReference type="GO" id="GO:0016747">
    <property type="term" value="F:acyltransferase activity, transferring groups other than amino-acyl groups"/>
    <property type="evidence" value="ECO:0007669"/>
    <property type="project" value="InterPro"/>
</dbReference>
<evidence type="ECO:0000313" key="4">
    <source>
        <dbReference type="EMBL" id="ASJ73091.1"/>
    </source>
</evidence>
<dbReference type="Gene3D" id="3.40.630.30">
    <property type="match status" value="1"/>
</dbReference>
<evidence type="ECO:0000256" key="1">
    <source>
        <dbReference type="ARBA" id="ARBA00022679"/>
    </source>
</evidence>
<name>A0A2Z2NST8_9GAMM</name>
<keyword evidence="2 4" id="KW-0012">Acyltransferase</keyword>
<dbReference type="InterPro" id="IPR016181">
    <property type="entry name" value="Acyl_CoA_acyltransferase"/>
</dbReference>
<dbReference type="KEGG" id="gai:IMCC3135_15035"/>
<dbReference type="InterPro" id="IPR050832">
    <property type="entry name" value="Bact_Acetyltransf"/>
</dbReference>
<dbReference type="CDD" id="cd04301">
    <property type="entry name" value="NAT_SF"/>
    <property type="match status" value="1"/>
</dbReference>
<dbReference type="EC" id="2.3.1.-" evidence="4"/>